<dbReference type="Proteomes" id="UP000663823">
    <property type="component" value="Unassembled WGS sequence"/>
</dbReference>
<comment type="caution">
    <text evidence="2">The sequence shown here is derived from an EMBL/GenBank/DDBJ whole genome shotgun (WGS) entry which is preliminary data.</text>
</comment>
<dbReference type="OrthoDB" id="406800at2759"/>
<name>A0A813P515_9BILA</name>
<evidence type="ECO:0000313" key="4">
    <source>
        <dbReference type="EMBL" id="CAF3502590.1"/>
    </source>
</evidence>
<evidence type="ECO:0000313" key="2">
    <source>
        <dbReference type="EMBL" id="CAF0746022.1"/>
    </source>
</evidence>
<evidence type="ECO:0000313" key="5">
    <source>
        <dbReference type="EMBL" id="CAF3556134.1"/>
    </source>
</evidence>
<evidence type="ECO:0000256" key="1">
    <source>
        <dbReference type="SAM" id="SignalP"/>
    </source>
</evidence>
<dbReference type="Gene3D" id="2.10.22.10">
    <property type="entry name" value="Antistasin, domain 1"/>
    <property type="match status" value="1"/>
</dbReference>
<reference evidence="2" key="1">
    <citation type="submission" date="2021-02" db="EMBL/GenBank/DDBJ databases">
        <authorList>
            <person name="Nowell W R."/>
        </authorList>
    </citation>
    <scope>NUCLEOTIDE SEQUENCE</scope>
</reference>
<dbReference type="EMBL" id="CAJOAX010000081">
    <property type="protein sequence ID" value="CAF3502590.1"/>
    <property type="molecule type" value="Genomic_DNA"/>
</dbReference>
<dbReference type="Proteomes" id="UP000663889">
    <property type="component" value="Unassembled WGS sequence"/>
</dbReference>
<evidence type="ECO:0000313" key="3">
    <source>
        <dbReference type="EMBL" id="CAF1138668.1"/>
    </source>
</evidence>
<dbReference type="EMBL" id="CAJNOO010000019">
    <property type="protein sequence ID" value="CAF0746022.1"/>
    <property type="molecule type" value="Genomic_DNA"/>
</dbReference>
<sequence length="88" mass="9922">MRTTVILFLVFITIALCLWFIPTGTEALPFSRNGYGRCPPTCRMYCPCGHAVDAYNCPKCRCRPSNACTGRHPNAYGQPPYIKTKILY</sequence>
<protein>
    <submittedName>
        <fullName evidence="2">Uncharacterized protein</fullName>
    </submittedName>
</protein>
<feature type="signal peptide" evidence="1">
    <location>
        <begin position="1"/>
        <end position="27"/>
    </location>
</feature>
<proteinExistence type="predicted"/>
<gene>
    <name evidence="5" type="ORF">FNK824_LOCUS1210</name>
    <name evidence="4" type="ORF">OTI717_LOCUS1794</name>
    <name evidence="2" type="ORF">RFH988_LOCUS1017</name>
    <name evidence="3" type="ORF">SEV965_LOCUS17814</name>
</gene>
<dbReference type="Proteomes" id="UP000663874">
    <property type="component" value="Unassembled WGS sequence"/>
</dbReference>
<dbReference type="Proteomes" id="UP000663882">
    <property type="component" value="Unassembled WGS sequence"/>
</dbReference>
<accession>A0A813P515</accession>
<dbReference type="AlphaFoldDB" id="A0A813P515"/>
<keyword evidence="1" id="KW-0732">Signal</keyword>
<evidence type="ECO:0000313" key="6">
    <source>
        <dbReference type="Proteomes" id="UP000663882"/>
    </source>
</evidence>
<organism evidence="2 6">
    <name type="scientific">Rotaria sordida</name>
    <dbReference type="NCBI Taxonomy" id="392033"/>
    <lineage>
        <taxon>Eukaryota</taxon>
        <taxon>Metazoa</taxon>
        <taxon>Spiralia</taxon>
        <taxon>Gnathifera</taxon>
        <taxon>Rotifera</taxon>
        <taxon>Eurotatoria</taxon>
        <taxon>Bdelloidea</taxon>
        <taxon>Philodinida</taxon>
        <taxon>Philodinidae</taxon>
        <taxon>Rotaria</taxon>
    </lineage>
</organism>
<feature type="chain" id="PRO_5035596966" evidence="1">
    <location>
        <begin position="28"/>
        <end position="88"/>
    </location>
</feature>
<dbReference type="EMBL" id="CAJOBE010000060">
    <property type="protein sequence ID" value="CAF3556134.1"/>
    <property type="molecule type" value="Genomic_DNA"/>
</dbReference>
<dbReference type="EMBL" id="CAJNOU010001034">
    <property type="protein sequence ID" value="CAF1138668.1"/>
    <property type="molecule type" value="Genomic_DNA"/>
</dbReference>